<dbReference type="CDD" id="cd12148">
    <property type="entry name" value="fungal_TF_MHR"/>
    <property type="match status" value="1"/>
</dbReference>
<sequence length="501" mass="57003">MDAYLAAWSSPASERLFSLQSPPTYQDLLEENRRLKAEIAGQTVPSLSTEDVVYGEALNITESFERELFEAVGGTSRASTVFRDDQVQWPSAECVRNLLVYGRTWTSWMHCALHHPTFEAECHEFLEGSGRIPDPFWLAIYFSFISAALIFMNEEEAEAAGINQQTGALLLNWYDSALYFLQRADFLRRWDVRTVQATAILGIVSINVGDSKMQSVLWACAIRIAQFLNMGNDRAHQNESLLLRETRRRLWWTLVICEWIPIPYHAPCISQADFQIELPAKFDDEELQSSPRQDDLPRPIQYHIVMIQLAKIYQRFRSSLNLLSGKAADIVTLVLQTDEALAGNIAGLPPHLQFEISSSSSITPDIEKPWIQWQRINISLILLYYRIAVNRVLQNQWVQDPTTFARTRAICLDSARGIISLASTCTDSLARHRPWATSLHLFSAAIILGVEARFHADEFKQQCVQDIQFCVKFLNGVKDQSIIATHAVQILEEQFPDEHGI</sequence>
<dbReference type="InterPro" id="IPR050613">
    <property type="entry name" value="Sec_Metabolite_Reg"/>
</dbReference>
<keyword evidence="2" id="KW-0539">Nucleus</keyword>
<dbReference type="Pfam" id="PF04082">
    <property type="entry name" value="Fungal_trans"/>
    <property type="match status" value="1"/>
</dbReference>
<dbReference type="PANTHER" id="PTHR31001">
    <property type="entry name" value="UNCHARACTERIZED TRANSCRIPTIONAL REGULATORY PROTEIN"/>
    <property type="match status" value="1"/>
</dbReference>
<dbReference type="PANTHER" id="PTHR31001:SF90">
    <property type="entry name" value="CENTROMERE DNA-BINDING PROTEIN COMPLEX CBF3 SUBUNIT B"/>
    <property type="match status" value="1"/>
</dbReference>
<dbReference type="EMBL" id="QGMF01000667">
    <property type="protein sequence ID" value="TVY14533.1"/>
    <property type="molecule type" value="Genomic_DNA"/>
</dbReference>
<dbReference type="GO" id="GO:0003677">
    <property type="term" value="F:DNA binding"/>
    <property type="evidence" value="ECO:0007669"/>
    <property type="project" value="InterPro"/>
</dbReference>
<dbReference type="OrthoDB" id="1747771at2759"/>
<dbReference type="Proteomes" id="UP000469559">
    <property type="component" value="Unassembled WGS sequence"/>
</dbReference>
<protein>
    <submittedName>
        <fullName evidence="4">Putative transcription factor lepB</fullName>
    </submittedName>
</protein>
<evidence type="ECO:0000313" key="5">
    <source>
        <dbReference type="Proteomes" id="UP000469559"/>
    </source>
</evidence>
<accession>A0A8T9B834</accession>
<proteinExistence type="predicted"/>
<dbReference type="GO" id="GO:0008270">
    <property type="term" value="F:zinc ion binding"/>
    <property type="evidence" value="ECO:0007669"/>
    <property type="project" value="InterPro"/>
</dbReference>
<evidence type="ECO:0000256" key="2">
    <source>
        <dbReference type="ARBA" id="ARBA00023242"/>
    </source>
</evidence>
<evidence type="ECO:0000313" key="4">
    <source>
        <dbReference type="EMBL" id="TVY14533.1"/>
    </source>
</evidence>
<evidence type="ECO:0000256" key="1">
    <source>
        <dbReference type="ARBA" id="ARBA00004123"/>
    </source>
</evidence>
<dbReference type="GO" id="GO:0006351">
    <property type="term" value="P:DNA-templated transcription"/>
    <property type="evidence" value="ECO:0007669"/>
    <property type="project" value="InterPro"/>
</dbReference>
<gene>
    <name evidence="4" type="primary">lepB_0</name>
    <name evidence="4" type="ORF">LARI1_G005706</name>
</gene>
<keyword evidence="5" id="KW-1185">Reference proteome</keyword>
<dbReference type="InterPro" id="IPR007219">
    <property type="entry name" value="XnlR_reg_dom"/>
</dbReference>
<feature type="domain" description="Xylanolytic transcriptional activator regulatory" evidence="3">
    <location>
        <begin position="214"/>
        <end position="285"/>
    </location>
</feature>
<dbReference type="AlphaFoldDB" id="A0A8T9B834"/>
<comment type="subcellular location">
    <subcellularLocation>
        <location evidence="1">Nucleus</location>
    </subcellularLocation>
</comment>
<organism evidence="4 5">
    <name type="scientific">Lachnellula arida</name>
    <dbReference type="NCBI Taxonomy" id="1316785"/>
    <lineage>
        <taxon>Eukaryota</taxon>
        <taxon>Fungi</taxon>
        <taxon>Dikarya</taxon>
        <taxon>Ascomycota</taxon>
        <taxon>Pezizomycotina</taxon>
        <taxon>Leotiomycetes</taxon>
        <taxon>Helotiales</taxon>
        <taxon>Lachnaceae</taxon>
        <taxon>Lachnellula</taxon>
    </lineage>
</organism>
<reference evidence="4 5" key="1">
    <citation type="submission" date="2018-05" db="EMBL/GenBank/DDBJ databases">
        <title>Whole genome sequencing for identification of molecular markers to develop diagnostic detection tools for the regulated plant pathogen Lachnellula willkommii.</title>
        <authorList>
            <person name="Giroux E."/>
            <person name="Bilodeau G."/>
        </authorList>
    </citation>
    <scope>NUCLEOTIDE SEQUENCE [LARGE SCALE GENOMIC DNA]</scope>
    <source>
        <strain evidence="4 5">CBS 203.66</strain>
    </source>
</reference>
<dbReference type="GO" id="GO:0005634">
    <property type="term" value="C:nucleus"/>
    <property type="evidence" value="ECO:0007669"/>
    <property type="project" value="UniProtKB-SubCell"/>
</dbReference>
<dbReference type="SMART" id="SM00906">
    <property type="entry name" value="Fungal_trans"/>
    <property type="match status" value="1"/>
</dbReference>
<evidence type="ECO:0000259" key="3">
    <source>
        <dbReference type="SMART" id="SM00906"/>
    </source>
</evidence>
<comment type="caution">
    <text evidence="4">The sequence shown here is derived from an EMBL/GenBank/DDBJ whole genome shotgun (WGS) entry which is preliminary data.</text>
</comment>
<name>A0A8T9B834_9HELO</name>